<feature type="compositionally biased region" description="Polar residues" evidence="1">
    <location>
        <begin position="50"/>
        <end position="60"/>
    </location>
</feature>
<dbReference type="EMBL" id="JYNZ01000003">
    <property type="protein sequence ID" value="KXK26996.1"/>
    <property type="molecule type" value="Genomic_DNA"/>
</dbReference>
<keyword evidence="2" id="KW-0472">Membrane</keyword>
<protein>
    <submittedName>
        <fullName evidence="3">Uncharacterized protein</fullName>
    </submittedName>
</protein>
<accession>A0A136LZE2</accession>
<dbReference type="Proteomes" id="UP000070457">
    <property type="component" value="Unassembled WGS sequence"/>
</dbReference>
<gene>
    <name evidence="3" type="ORF">TR69_WS6001001020</name>
</gene>
<evidence type="ECO:0000256" key="2">
    <source>
        <dbReference type="SAM" id="Phobius"/>
    </source>
</evidence>
<evidence type="ECO:0000313" key="4">
    <source>
        <dbReference type="Proteomes" id="UP000070457"/>
    </source>
</evidence>
<keyword evidence="2" id="KW-1133">Transmembrane helix</keyword>
<feature type="compositionally biased region" description="Acidic residues" evidence="1">
    <location>
        <begin position="66"/>
        <end position="79"/>
    </location>
</feature>
<evidence type="ECO:0000313" key="3">
    <source>
        <dbReference type="EMBL" id="KXK26996.1"/>
    </source>
</evidence>
<reference evidence="3 4" key="1">
    <citation type="submission" date="2015-02" db="EMBL/GenBank/DDBJ databases">
        <title>Improved understanding of the partial-nitritation anammox process through 23 genomes representing the majority of the microbial community.</title>
        <authorList>
            <person name="Speth D.R."/>
            <person name="In T Zandt M."/>
            <person name="Guerrero Cruz S."/>
            <person name="Jetten M.S."/>
            <person name="Dutilh B.E."/>
        </authorList>
    </citation>
    <scope>NUCLEOTIDE SEQUENCE [LARGE SCALE GENOMIC DNA]</scope>
    <source>
        <strain evidence="3">OLB20</strain>
    </source>
</reference>
<feature type="region of interest" description="Disordered" evidence="1">
    <location>
        <begin position="49"/>
        <end position="87"/>
    </location>
</feature>
<evidence type="ECO:0000256" key="1">
    <source>
        <dbReference type="SAM" id="MobiDB-lite"/>
    </source>
</evidence>
<organism evidence="3 4">
    <name type="scientific">candidate division WS6 bacterium OLB20</name>
    <dbReference type="NCBI Taxonomy" id="1617426"/>
    <lineage>
        <taxon>Bacteria</taxon>
        <taxon>Candidatus Dojkabacteria</taxon>
    </lineage>
</organism>
<dbReference type="AlphaFoldDB" id="A0A136LZE2"/>
<keyword evidence="2" id="KW-0812">Transmembrane</keyword>
<proteinExistence type="predicted"/>
<dbReference type="STRING" id="1617426.TR69_WS6001001020"/>
<feature type="transmembrane region" description="Helical" evidence="2">
    <location>
        <begin position="21"/>
        <end position="42"/>
    </location>
</feature>
<sequence>METPEQPSVPKTSRARAAVTLAAACSNVILLLIVVLLAAALLTRPATTCDAEQNQNTGATPTCVPAEDDSDGLDSEPDTTGESVSIDDLPEVFFTPGGGFDDALRAELLESIGNPMAAWEKEQGNTPLVIEFSENPYEETAATYPYSVALFQLDGYYTGIAIELEADGSVPLWIPECFESICEFSDEYQAAYPDTVEKYNEVNGL</sequence>
<name>A0A136LZE2_9BACT</name>
<comment type="caution">
    <text evidence="3">The sequence shown here is derived from an EMBL/GenBank/DDBJ whole genome shotgun (WGS) entry which is preliminary data.</text>
</comment>